<dbReference type="RefSeq" id="WP_123643561.1">
    <property type="nucleotide sequence ID" value="NZ_ML119090.1"/>
</dbReference>
<dbReference type="Proteomes" id="UP000268016">
    <property type="component" value="Unassembled WGS sequence"/>
</dbReference>
<keyword evidence="2" id="KW-1185">Reference proteome</keyword>
<keyword evidence="1" id="KW-0808">Transferase</keyword>
<organism evidence="1 2">
    <name type="scientific">Histidinibacterium lentulum</name>
    <dbReference type="NCBI Taxonomy" id="2480588"/>
    <lineage>
        <taxon>Bacteria</taxon>
        <taxon>Pseudomonadati</taxon>
        <taxon>Pseudomonadota</taxon>
        <taxon>Alphaproteobacteria</taxon>
        <taxon>Rhodobacterales</taxon>
        <taxon>Paracoccaceae</taxon>
        <taxon>Histidinibacterium</taxon>
    </lineage>
</organism>
<dbReference type="Pfam" id="PF20044">
    <property type="entry name" value="DUF6446"/>
    <property type="match status" value="1"/>
</dbReference>
<proteinExistence type="predicted"/>
<dbReference type="GO" id="GO:0016301">
    <property type="term" value="F:kinase activity"/>
    <property type="evidence" value="ECO:0007669"/>
    <property type="project" value="UniProtKB-KW"/>
</dbReference>
<dbReference type="EMBL" id="RDRB01000010">
    <property type="protein sequence ID" value="ROT98021.1"/>
    <property type="molecule type" value="Genomic_DNA"/>
</dbReference>
<evidence type="ECO:0000313" key="2">
    <source>
        <dbReference type="Proteomes" id="UP000268016"/>
    </source>
</evidence>
<gene>
    <name evidence="1" type="ORF">EAT49_17270</name>
</gene>
<keyword evidence="1" id="KW-0418">Kinase</keyword>
<dbReference type="OrthoDB" id="7819947at2"/>
<dbReference type="InterPro" id="IPR045616">
    <property type="entry name" value="DUF6446"/>
</dbReference>
<reference evidence="1 2" key="1">
    <citation type="submission" date="2018-10" db="EMBL/GenBank/DDBJ databases">
        <title>Histidinibacterium lentulum gen. nov., sp. nov., a marine bacterium from the culture broth of Picochlorum sp. 122.</title>
        <authorList>
            <person name="Wang G."/>
        </authorList>
    </citation>
    <scope>NUCLEOTIDE SEQUENCE [LARGE SCALE GENOMIC DNA]</scope>
    <source>
        <strain evidence="1 2">B17</strain>
    </source>
</reference>
<evidence type="ECO:0000313" key="1">
    <source>
        <dbReference type="EMBL" id="ROT98021.1"/>
    </source>
</evidence>
<name>A0A3N2QS31_9RHOB</name>
<dbReference type="AlphaFoldDB" id="A0A3N2QS31"/>
<sequence length="174" mass="18884">MTGRIAILVLLFSALVAGAGLYYLQVWHYYDELSAEDANVQLLAAGTGEPVPFMFENFKGIDADSSPIRYRACFDLTDPGVLGDAYEVAPAPEPLVAPRWFDCFDAGEIGRALEEGRAVAYLGASNDPYGVDRIVAVYPDGRAFAWTQLNRCGEVVFDGDPVPDGCPPPPEAYR</sequence>
<comment type="caution">
    <text evidence="1">The sequence shown here is derived from an EMBL/GenBank/DDBJ whole genome shotgun (WGS) entry which is preliminary data.</text>
</comment>
<accession>A0A3N2QS31</accession>
<protein>
    <submittedName>
        <fullName evidence="1">Histidine kinase</fullName>
    </submittedName>
</protein>